<gene>
    <name evidence="2" type="ORF">H8K47_04760</name>
</gene>
<dbReference type="RefSeq" id="WP_186880285.1">
    <property type="nucleotide sequence ID" value="NZ_JACOGG010000004.1"/>
</dbReference>
<proteinExistence type="predicted"/>
<keyword evidence="3" id="KW-1185">Reference proteome</keyword>
<dbReference type="InterPro" id="IPR016181">
    <property type="entry name" value="Acyl_CoA_acyltransferase"/>
</dbReference>
<evidence type="ECO:0000259" key="1">
    <source>
        <dbReference type="PROSITE" id="PS51186"/>
    </source>
</evidence>
<name>A0A923I6W0_9BURK</name>
<accession>A0A923I6W0</accession>
<dbReference type="PANTHER" id="PTHR43792:SF1">
    <property type="entry name" value="N-ACETYLTRANSFERASE DOMAIN-CONTAINING PROTEIN"/>
    <property type="match status" value="1"/>
</dbReference>
<reference evidence="2" key="1">
    <citation type="submission" date="2020-08" db="EMBL/GenBank/DDBJ databases">
        <title>Novel species isolated from subtropical streams in China.</title>
        <authorList>
            <person name="Lu H."/>
        </authorList>
    </citation>
    <scope>NUCLEOTIDE SEQUENCE</scope>
    <source>
        <strain evidence="2">CY7W</strain>
    </source>
</reference>
<dbReference type="InterPro" id="IPR000182">
    <property type="entry name" value="GNAT_dom"/>
</dbReference>
<dbReference type="SUPFAM" id="SSF55729">
    <property type="entry name" value="Acyl-CoA N-acyltransferases (Nat)"/>
    <property type="match status" value="1"/>
</dbReference>
<organism evidence="2 3">
    <name type="scientific">Undibacterium rugosum</name>
    <dbReference type="NCBI Taxonomy" id="2762291"/>
    <lineage>
        <taxon>Bacteria</taxon>
        <taxon>Pseudomonadati</taxon>
        <taxon>Pseudomonadota</taxon>
        <taxon>Betaproteobacteria</taxon>
        <taxon>Burkholderiales</taxon>
        <taxon>Oxalobacteraceae</taxon>
        <taxon>Undibacterium</taxon>
    </lineage>
</organism>
<dbReference type="PANTHER" id="PTHR43792">
    <property type="entry name" value="GNAT FAMILY, PUTATIVE (AFU_ORTHOLOGUE AFUA_3G00765)-RELATED-RELATED"/>
    <property type="match status" value="1"/>
</dbReference>
<dbReference type="InterPro" id="IPR051531">
    <property type="entry name" value="N-acetyltransferase"/>
</dbReference>
<sequence>MTILHTARLRLEPMNDSHLDGLFAMNSDAEVMRYITGKPDTRADTQNMIDLIKPRWEQFGFSWWSFFEIETDTLIGAGCIQYLGRDPANSLETGWRLRRDRWGMGYASEAAQAMAAFAFDTLHSPDLVAVCDPNNHASAHVMKKLGMRYRGLEHWYNRDMAVYAMQAADFQRR</sequence>
<dbReference type="Pfam" id="PF13302">
    <property type="entry name" value="Acetyltransf_3"/>
    <property type="match status" value="1"/>
</dbReference>
<dbReference type="EMBL" id="JACOGG010000004">
    <property type="protein sequence ID" value="MBC3934663.1"/>
    <property type="molecule type" value="Genomic_DNA"/>
</dbReference>
<evidence type="ECO:0000313" key="2">
    <source>
        <dbReference type="EMBL" id="MBC3934663.1"/>
    </source>
</evidence>
<dbReference type="GO" id="GO:0016747">
    <property type="term" value="F:acyltransferase activity, transferring groups other than amino-acyl groups"/>
    <property type="evidence" value="ECO:0007669"/>
    <property type="project" value="InterPro"/>
</dbReference>
<protein>
    <submittedName>
        <fullName evidence="2">GNAT family N-acetyltransferase</fullName>
    </submittedName>
</protein>
<dbReference type="Proteomes" id="UP000612361">
    <property type="component" value="Unassembled WGS sequence"/>
</dbReference>
<dbReference type="PROSITE" id="PS51186">
    <property type="entry name" value="GNAT"/>
    <property type="match status" value="1"/>
</dbReference>
<evidence type="ECO:0000313" key="3">
    <source>
        <dbReference type="Proteomes" id="UP000612361"/>
    </source>
</evidence>
<comment type="caution">
    <text evidence="2">The sequence shown here is derived from an EMBL/GenBank/DDBJ whole genome shotgun (WGS) entry which is preliminary data.</text>
</comment>
<dbReference type="AlphaFoldDB" id="A0A923I6W0"/>
<dbReference type="Gene3D" id="3.40.630.30">
    <property type="match status" value="1"/>
</dbReference>
<feature type="domain" description="N-acetyltransferase" evidence="1">
    <location>
        <begin position="9"/>
        <end position="169"/>
    </location>
</feature>